<dbReference type="InterPro" id="IPR027417">
    <property type="entry name" value="P-loop_NTPase"/>
</dbReference>
<comment type="caution">
    <text evidence="2">The sequence shown here is derived from an EMBL/GenBank/DDBJ whole genome shotgun (WGS) entry which is preliminary data.</text>
</comment>
<organism evidence="2 3">
    <name type="scientific">Paenibacillus oryzae</name>
    <dbReference type="NCBI Taxonomy" id="1844972"/>
    <lineage>
        <taxon>Bacteria</taxon>
        <taxon>Bacillati</taxon>
        <taxon>Bacillota</taxon>
        <taxon>Bacilli</taxon>
        <taxon>Bacillales</taxon>
        <taxon>Paenibacillaceae</taxon>
        <taxon>Paenibacillus</taxon>
    </lineage>
</organism>
<dbReference type="InterPro" id="IPR052934">
    <property type="entry name" value="Methyl-DNA_Rec/Restrict_Enz"/>
</dbReference>
<dbReference type="SMART" id="SM00382">
    <property type="entry name" value="AAA"/>
    <property type="match status" value="1"/>
</dbReference>
<dbReference type="PANTHER" id="PTHR37291:SF1">
    <property type="entry name" value="TYPE IV METHYL-DIRECTED RESTRICTION ENZYME ECOKMCRB SUBUNIT"/>
    <property type="match status" value="1"/>
</dbReference>
<name>A0A1A5YED1_9BACL</name>
<dbReference type="SUPFAM" id="SSF52540">
    <property type="entry name" value="P-loop containing nucleoside triphosphate hydrolases"/>
    <property type="match status" value="2"/>
</dbReference>
<dbReference type="RefSeq" id="WP_068685577.1">
    <property type="nucleotide sequence ID" value="NZ_LYPA01000068.1"/>
</dbReference>
<dbReference type="AlphaFoldDB" id="A0A1A5YED1"/>
<dbReference type="InterPro" id="IPR003593">
    <property type="entry name" value="AAA+_ATPase"/>
</dbReference>
<evidence type="ECO:0000313" key="3">
    <source>
        <dbReference type="Proteomes" id="UP000092024"/>
    </source>
</evidence>
<keyword evidence="3" id="KW-1185">Reference proteome</keyword>
<gene>
    <name evidence="2" type="ORF">A7K91_11165</name>
</gene>
<evidence type="ECO:0000313" key="2">
    <source>
        <dbReference type="EMBL" id="OBR63948.1"/>
    </source>
</evidence>
<dbReference type="EMBL" id="LYPA01000068">
    <property type="protein sequence ID" value="OBR63948.1"/>
    <property type="molecule type" value="Genomic_DNA"/>
</dbReference>
<feature type="domain" description="AAA+ ATPase" evidence="1">
    <location>
        <begin position="296"/>
        <end position="666"/>
    </location>
</feature>
<dbReference type="PANTHER" id="PTHR37291">
    <property type="entry name" value="5-METHYLCYTOSINE-SPECIFIC RESTRICTION ENZYME B"/>
    <property type="match status" value="1"/>
</dbReference>
<sequence length="786" mass="89892">MSKVYFGKFDSKRPHQIQEKYYAAGAKESSWYGGIEPGDYVFVVTNANVIALWKVREYGQKVNPINPSDTGVVLFDEIKRLSHPVPVVQFIKSPYFNLDLNLLNKINKATPGHGFFPIETTLAFPMDNWDQLSFASVRRYYVTLSSQLPPVAENDIMVVIDNLETSRIIGILEWKNGQSQPYASLQKLYDDKNSKTERYALFELLEFAEEEAPNKRNYLKSVLSELERQGYFAVENPIRLYDNVLVGRRKTPISKSNMEVGTEGKTPITQTVETSDIEETPELFEQYRTYAELLDFNPNLILYGPPGTGKTFATKNIIEAFEYTLRKRYIPFSQVEREERVRFITFHQSYSYEEFIEGIRPQLEEDTKQEEAGGEIRYRVEPGVLKKMVEDASAQIIKAESESSGIMGAESIHSGSRVWKVSLGRRNSDQIYNQCKEGKQIAVDFLDHINLADKSYDEIYSLLENERDDGAQKPTMDANTLDTLINQMEQGDIVFVYDGPRTIRDIGVITGDYAYIKGQAAPHVRPVAWLKEFTEPADIYDMNGGVSLTLKTIYELPRIQMSDVQKLIGISNDMNKTVKTQQHQQKPYYLIIDEINRGNISKIFGELITLIEKDKRQTVSTILPYSKKPFSLPRNLYIIGTMNTSDRSIAMLDTALRRRFVFAEMEPDYAVFEQNTAKAGAVELASLLRSLNEKISEKLDRDHRIGHAYLMDVLTIDDLFKCWYYKVLPLIAEYFYNDVAAIQSVVGTKFFEKSGSIRVLSTQPPDQDTVSDFEKALLALYKGTED</sequence>
<reference evidence="2 3" key="1">
    <citation type="submission" date="2016-05" db="EMBL/GenBank/DDBJ databases">
        <title>Paenibacillus oryzae. sp. nov., isolated from the rice root.</title>
        <authorList>
            <person name="Zhang J."/>
            <person name="Zhang X."/>
        </authorList>
    </citation>
    <scope>NUCLEOTIDE SEQUENCE [LARGE SCALE GENOMIC DNA]</scope>
    <source>
        <strain evidence="2 3">1DrF-4</strain>
    </source>
</reference>
<proteinExistence type="predicted"/>
<dbReference type="GO" id="GO:0016887">
    <property type="term" value="F:ATP hydrolysis activity"/>
    <property type="evidence" value="ECO:0007669"/>
    <property type="project" value="InterPro"/>
</dbReference>
<dbReference type="Pfam" id="PF07728">
    <property type="entry name" value="AAA_5"/>
    <property type="match status" value="1"/>
</dbReference>
<dbReference type="GO" id="GO:0005524">
    <property type="term" value="F:ATP binding"/>
    <property type="evidence" value="ECO:0007669"/>
    <property type="project" value="InterPro"/>
</dbReference>
<accession>A0A1A5YED1</accession>
<evidence type="ECO:0000259" key="1">
    <source>
        <dbReference type="SMART" id="SM00382"/>
    </source>
</evidence>
<dbReference type="Proteomes" id="UP000092024">
    <property type="component" value="Unassembled WGS sequence"/>
</dbReference>
<dbReference type="OrthoDB" id="9781481at2"/>
<dbReference type="STRING" id="1844972.A7K91_11165"/>
<protein>
    <recommendedName>
        <fullName evidence="1">AAA+ ATPase domain-containing protein</fullName>
    </recommendedName>
</protein>
<dbReference type="Gene3D" id="3.40.50.300">
    <property type="entry name" value="P-loop containing nucleotide triphosphate hydrolases"/>
    <property type="match status" value="2"/>
</dbReference>
<dbReference type="InterPro" id="IPR011704">
    <property type="entry name" value="ATPase_dyneun-rel_AAA"/>
</dbReference>